<proteinExistence type="predicted"/>
<dbReference type="Proteomes" id="UP001222027">
    <property type="component" value="Unassembled WGS sequence"/>
</dbReference>
<reference evidence="1 2" key="1">
    <citation type="submission" date="2022-12" db="EMBL/GenBank/DDBJ databases">
        <title>Chromosome-scale assembly of the Ensete ventricosum genome.</title>
        <authorList>
            <person name="Dussert Y."/>
            <person name="Stocks J."/>
            <person name="Wendawek A."/>
            <person name="Woldeyes F."/>
            <person name="Nichols R.A."/>
            <person name="Borrell J.S."/>
        </authorList>
    </citation>
    <scope>NUCLEOTIDE SEQUENCE [LARGE SCALE GENOMIC DNA]</scope>
    <source>
        <strain evidence="2">cv. Maze</strain>
        <tissue evidence="1">Seeds</tissue>
    </source>
</reference>
<sequence>MREQRCVQRIRLGSTRAACRGRSHHDDRTTRQPPMVCFFGGARRGGDAATTVVSLGFDAEPSPAASSESILTKFVVEFNCKSN</sequence>
<keyword evidence="2" id="KW-1185">Reference proteome</keyword>
<protein>
    <submittedName>
        <fullName evidence="1">Uncharacterized protein</fullName>
    </submittedName>
</protein>
<gene>
    <name evidence="1" type="ORF">OPV22_010229</name>
</gene>
<comment type="caution">
    <text evidence="1">The sequence shown here is derived from an EMBL/GenBank/DDBJ whole genome shotgun (WGS) entry which is preliminary data.</text>
</comment>
<evidence type="ECO:0000313" key="2">
    <source>
        <dbReference type="Proteomes" id="UP001222027"/>
    </source>
</evidence>
<name>A0AAV8RGD1_ENSVE</name>
<evidence type="ECO:0000313" key="1">
    <source>
        <dbReference type="EMBL" id="KAJ8499677.1"/>
    </source>
</evidence>
<accession>A0AAV8RGD1</accession>
<dbReference type="AlphaFoldDB" id="A0AAV8RGD1"/>
<organism evidence="1 2">
    <name type="scientific">Ensete ventricosum</name>
    <name type="common">Abyssinian banana</name>
    <name type="synonym">Musa ensete</name>
    <dbReference type="NCBI Taxonomy" id="4639"/>
    <lineage>
        <taxon>Eukaryota</taxon>
        <taxon>Viridiplantae</taxon>
        <taxon>Streptophyta</taxon>
        <taxon>Embryophyta</taxon>
        <taxon>Tracheophyta</taxon>
        <taxon>Spermatophyta</taxon>
        <taxon>Magnoliopsida</taxon>
        <taxon>Liliopsida</taxon>
        <taxon>Zingiberales</taxon>
        <taxon>Musaceae</taxon>
        <taxon>Ensete</taxon>
    </lineage>
</organism>
<dbReference type="EMBL" id="JAQQAF010000003">
    <property type="protein sequence ID" value="KAJ8499677.1"/>
    <property type="molecule type" value="Genomic_DNA"/>
</dbReference>